<dbReference type="Proteomes" id="UP001642464">
    <property type="component" value="Unassembled WGS sequence"/>
</dbReference>
<feature type="region of interest" description="Disordered" evidence="1">
    <location>
        <begin position="3014"/>
        <end position="3100"/>
    </location>
</feature>
<feature type="domain" description="Reverse transcriptase Ty1/copia-type" evidence="2">
    <location>
        <begin position="3290"/>
        <end position="3509"/>
    </location>
</feature>
<comment type="caution">
    <text evidence="5">The sequence shown here is derived from an EMBL/GenBank/DDBJ whole genome shotgun (WGS) entry which is preliminary data.</text>
</comment>
<dbReference type="Gene3D" id="3.30.420.10">
    <property type="entry name" value="Ribonuclease H-like superfamily/Ribonuclease H"/>
    <property type="match status" value="1"/>
</dbReference>
<evidence type="ECO:0000313" key="6">
    <source>
        <dbReference type="Proteomes" id="UP001642464"/>
    </source>
</evidence>
<keyword evidence="6" id="KW-1185">Reference proteome</keyword>
<feature type="compositionally biased region" description="Acidic residues" evidence="1">
    <location>
        <begin position="786"/>
        <end position="798"/>
    </location>
</feature>
<feature type="compositionally biased region" description="Basic and acidic residues" evidence="1">
    <location>
        <begin position="2571"/>
        <end position="2580"/>
    </location>
</feature>
<feature type="region of interest" description="Disordered" evidence="1">
    <location>
        <begin position="396"/>
        <end position="419"/>
    </location>
</feature>
<dbReference type="SUPFAM" id="SSF53098">
    <property type="entry name" value="Ribonuclease H-like"/>
    <property type="match status" value="1"/>
</dbReference>
<feature type="region of interest" description="Disordered" evidence="1">
    <location>
        <begin position="1483"/>
        <end position="1505"/>
    </location>
</feature>
<feature type="compositionally biased region" description="Acidic residues" evidence="1">
    <location>
        <begin position="1228"/>
        <end position="1240"/>
    </location>
</feature>
<feature type="compositionally biased region" description="Low complexity" evidence="1">
    <location>
        <begin position="2093"/>
        <end position="2108"/>
    </location>
</feature>
<sequence length="4161" mass="466132">MDYPDDLDTTNPEQPVFGGHFLGSPGRYDHYAIRYGYISLEGETRGVRHPKLELLANGQQLDEELSSEARNPLFASDDDLGGFDPRVQQRAADIQRMGVDKILWGRTRRATLLEHVQAGSIDCSLYSQRVLATLEITSRSVLNSVGLLGGRQVDAARRKAPAIRFEQALEYVAVVLHLLVGPVFRLSSTEREHLLSRREGEYGLSAPSSVSLHGAACDQILSRLLDPTTLEELEPEERSEPPSFELLRALAFGSPSTGPARELEEAELMKGLFHPLQPGARVAEMKAEELNALQSATEDALACQARLVFCKLVNHLLRDDGVHALVRSHAMALVQMVEEVLAGLKETSVTQLAQAHWTLALEALKAKRRAAAPGHVTDVTFTLLPGARSIAARFEAAKKEPEDKRSGKDTEVGWTWHDEDGWTDSGAESGVVALIRVKFAEKPELPPRARRELGVLVGGFFIRANAEYYSDRLKTGNISITKSILNAATRRVGRGTDRLEGGHRLEPAGLAGVPGNEKRAKLEVVEEGAAALKRMVMVIGDIFLSKRWGLDANVERVARSTQRGGRGAGSLGEWPKAELPDPPKMFLYETEEQLLGADGKPVFCGSVSMRTEVIFRSSSAHMFLLIEVSAELFQYGLMGLPYWQILLDCLGQCMERVCNASSKKMSHYIRLLLFARRKPTVGTTPGDGTCRAPTATRKEFTAYGPPEDHQDFYDVIFEGYASAMPSPQELRSRRSTAILVLSLSAMPAAAELFGPHDDEEELHDGLPEGDLPTSAEFDYPHLESPLGEEGEEEEELLRDEEQQLEEHELHRGRLGRNGPRQVHRRDPGGSTPKKSSTSPSSPSRRRPSSGKSEAEDSAPRGRPRGNLPPAPPFDGDRKKNPKVFKQWLQKVDSYVEISKKIIDESEIGLRLHSALEGQAAEYLENIPARTFGGPEGWKVLLQVLQEKFDERKMHKIGGALRGFFKMSLTEKNTTLTEMCDLLDKSARACREAGLQIPDEIMTYQFFEQAGCTMERQANILLRTGGDYEWQKVKAAVDLLYPQTYVNRGRTTYDKPSDGRSSYGKGRTAHETQGHWEPEVSTEEVDLEEWIVSEDPIESLADAEVEYLPEPLARELHEVFATHRENRQKLAAAVKARGFYLKSGKGKGRSGGGGKGYSKSKGKGKDSTRSSSSSRSSSRPKGKGKARGMSLDELKAISTCGDCGELGHWRGDPQCKQPKKAHEAHLDYETEEPQENDDDYWTEWQPDYDDSHTGRMTGGGAERNVADTSTDRAAYPKSTEFNSGRKATPTSTTTKVQKPDAPLQSHDAYEVIKDLNRMKRKATGDTGTTSRPSSSSSVLLAANAEDRTKPFDVFTATADVQKQIEEKRLKARGHTSSAPEAIREAQERLGLPVIEEEPGFCVWDLLKPVPKTPPKVDLDKVRVALVVSSELHPGLPGPDEPRPHHVPTHRGRIEYEKGIESIYSRDTSTLSDEQYEERRRCGGLVHGGTRRTSRKTLSRQTTSAASPRGPVRFLDYDFAMKIVFPEDDLSMQEFLVGGDRVPRDVWSNTRMKPTVKDKTAYLTIDTACENTVGGLTQVRQVASIIESKHSVKPLITEENESYRFGPGEPRTSNHRWHMPVGIGGCAMVIKTSVLDDTLPESGKIPWLAGQDWLRLVRAVVDIGEQKIYLKALETEAELFVDHTGHLVVAVDDFPVTGWPQDRQASQDAYAGVLWATGKAYMQPNFAATHVYSPEDDPFCDGSLQERTPCIVASDKWEYLLDHPQVYIRHHHRPRTSRFHPEEVVDGPQPDELQSVRVTIKHGYQNELIDVWDAPQRLLHEEPWTGYTVLFGKDCDPGLDVGPLLPAWQPQGVDVVFENAETRRVHPASVKTSVQKRILKSFDKSVKSPDLPIDRQAVRFNVPAEEFGSSSRSRARTAAPQMQRHSKAKDDFVWLRWSRLLRKVMIYLKAIVCSLASTRMMNQLKHRSPALVAYGEALISHDQMIEEWNPEALPPTMPPVTTQSKNFGLPWNLSYPYQPRDCPHLVEHGRRFGNAHGKFLECISCGMVWRGLDYKVPIAQTLVTVYPVLVGTRDKPGGKVLKGETARPEARKGVSSSKSYGSSSSSRPTSTEAVYGAADFKPPARKATTKDIKEEKLSGAKRTQGSGRHHVDLQRNLSSPGPSKLKPGQQKRMKHMAREALAASKWQQKMVTQRLQGGRWPRKHFQFDLVEIFGGTSMVTIRGATLWKMKVLQPIDIRYGIDLRKRSMRRWLMTTLKRFKPRLAMVEFPCTPWSILQRNVNYKGREDELRDLQEQDRPFLKLTEDVFKIQVDHGGHAIAENPATADSQKQDEIVRLRNKYFETTSCLCMFGLTGKAGLPMKKRVRFIATHPYFIEELDKQCDGSHVHELVEGSNTAASACYPPLLADAICRAYWRIVVEEDFGTMTLNEKDDTNTAWFVDADKSEDKWRPLFDDAMEVLGRKTQASIFLAPDSELYAKIARLVPWQIMNIQIAHLPKAKRVRPGLEDCHRCSALLLNDDSIVLETEFLKTAQAPRERFVQPVRLAIFVLGYAPGDPADPAPQQEPPRQPVPVEPHDDGALLEPKESPVLTKQTYADEQWFIGPPLTNKQKKLAPMLVKVHKNLGHPAQPDLTRALIQDGKVEPDAIELSRRLRCGTCERSKRPGIPRPSSFKVIGAFNSKLCIDFVYVTDANQDNHAFLHLLEPNGSFNVFWPCDTREPGHVYDLVTMLWCSWAGYPKELWVDQDGAFQGEFAEKMRSNGVILDHPPAAAHWQVGEVEAYNRAFQHLAAKLVDELSLAGERDMKTLACAAGAAMNDKIRSAGCSAYQWVFGKNPSLPDDILSPDGKYEALQAMELDDELRKRNRVRALADEKLAAYRLNEAVRAAILRKSHPMKETYDPGEIVAFWREARYRQGKKGQKGKRIPAAWYRGTIIGPHKGDSSTKQNNFWISSGGKCVLAAREQIRPAFGTELWPVHEHLLQQVQDNPPEEYYDIRSSQLPPVPEDDDLEEVHAVPVFEPEEELLDRAPEEDEQAMNAEPHEDGPPEPGEAEQSLGSDHTTLAPETSTRAPGTPVTGIIRPMEQPPAVKKLRVTPSGSASSAAGAAPLQLDVELPAASPEVARHTELVLREDHWELLPHRGLLLRHHRRPRRALFDPGHVRRLPVHLDAFSSRRTTWMRGRNGWSKHVDDWVINSAKVMNQPWTGTTIFKLTLKNKDFEAHTVLEVDKQLTRKERKALEKELPWTSIPEEQKPLFREALVREWTTWLRYKAVEVLDLACSKHVESHFDPARILASRVCYRDKHAATPWLEVKPKARLVCRGDQDPDLLELRRDAPTMTRLSLMLILQLSAACADWFLVCADITGAFLQGDQSLARRKDPLFIRQPREGLPGLLPGQLLLVVRGIFGLANSPRLFWRYLRDSLIKLGFVQSTLDKAVFLFYSDHELVLVVGAHVDDLLCAGKPGIGDKVLDSLRSQFDFGEWKDIRTEPTLTYGGKEITKRDGIVTLSQESFIRALTLTPVPKWRVLMKDSSLTAQEVTELKSGGGCLHWLVGQTRPDLAAGTSLAMGGQPTVQNLLEINRLLRDALKSKDWCLKFRQIPLESARVIGFSDASWANADDLKSQAGYLIFLTGPNIFTLEGDVANLMLIESYMPTQSGKLDPSILPVANATDCRSLYDLLCKDGPVSSTQEKRLTLDIGALREAAEEIEPSNEDIKEVYKWVSTQVQRADHLTKVKPSHELRDILDEGHLSMVATADAAVATSPLPTSRSMQLLSRVSRIFLTLLEEEEKYKKDPTAWVEQQKGAKPSEMGPWQRMRAGELVESEEGNLLECLNLALNHFDQHHLDRDLKVSGQVVVIITAGCGLIRTRTKELYLLTNRRCLAAGHTSFQLVGVKDPPWHRVPWVQWPGGPTLHDLVLPSQPIEWEGDKRLSPFPAWLSYIPYQEAVFCPCLDNKDWVKAGFLPLLDSAPAVASTPIPRWTNSICSLEEQPKRARQEMPELSPKSMPSFPDTGPALRSFRISSNQKTWDEIRLPRLRAHLSKSKKSYHCYAPVAYSVNPQRFGNTEGPVTAPRRAETATVERVVMELVNESSDCFVLCDVSSVRYPILHSSNGFQKLYGQGEGDWWDAVQTGRSERLYEAVDEELSCVQINDAMDFLEQQAFFWMMA</sequence>
<dbReference type="InterPro" id="IPR027244">
    <property type="entry name" value="IML1"/>
</dbReference>
<feature type="compositionally biased region" description="Basic and acidic residues" evidence="1">
    <location>
        <begin position="1067"/>
        <end position="1077"/>
    </location>
</feature>
<feature type="compositionally biased region" description="Basic residues" evidence="1">
    <location>
        <begin position="1487"/>
        <end position="1496"/>
    </location>
</feature>
<feature type="domain" description="Vacuolar membrane-associated protein Iml1 N-terminal" evidence="3">
    <location>
        <begin position="3798"/>
        <end position="3899"/>
    </location>
</feature>
<dbReference type="Pfam" id="PF12257">
    <property type="entry name" value="IML1"/>
    <property type="match status" value="2"/>
</dbReference>
<dbReference type="InterPro" id="IPR012337">
    <property type="entry name" value="RNaseH-like_sf"/>
</dbReference>
<feature type="region of interest" description="Disordered" evidence="1">
    <location>
        <begin position="2553"/>
        <end position="2580"/>
    </location>
</feature>
<feature type="domain" description="EcxA zinc-binding" evidence="4">
    <location>
        <begin position="1"/>
        <end position="239"/>
    </location>
</feature>
<feature type="domain" description="Vacuolar membrane-associated protein Iml1 N-terminal" evidence="3">
    <location>
        <begin position="597"/>
        <end position="719"/>
    </location>
</feature>
<dbReference type="PANTHER" id="PTHR13179">
    <property type="entry name" value="DEP DOMAIN CONTAINING PROTEIN 5"/>
    <property type="match status" value="1"/>
</dbReference>
<feature type="region of interest" description="Disordered" evidence="1">
    <location>
        <begin position="1210"/>
        <end position="1302"/>
    </location>
</feature>
<dbReference type="Pfam" id="PF07727">
    <property type="entry name" value="RVT_2"/>
    <property type="match status" value="1"/>
</dbReference>
<evidence type="ECO:0000259" key="4">
    <source>
        <dbReference type="Pfam" id="PF16313"/>
    </source>
</evidence>
<protein>
    <submittedName>
        <fullName evidence="5">Retrovirus-related Pol polyprotein from transposon RE1 (Retro element 1) (AtRE1)</fullName>
    </submittedName>
</protein>
<reference evidence="5 6" key="1">
    <citation type="submission" date="2024-02" db="EMBL/GenBank/DDBJ databases">
        <authorList>
            <person name="Chen Y."/>
            <person name="Shah S."/>
            <person name="Dougan E. K."/>
            <person name="Thang M."/>
            <person name="Chan C."/>
        </authorList>
    </citation>
    <scope>NUCLEOTIDE SEQUENCE [LARGE SCALE GENOMIC DNA]</scope>
</reference>
<dbReference type="InterPro" id="IPR013103">
    <property type="entry name" value="RVT_2"/>
</dbReference>
<name>A0ABP0QAT0_9DINO</name>
<feature type="region of interest" description="Disordered" evidence="1">
    <location>
        <begin position="1050"/>
        <end position="1079"/>
    </location>
</feature>
<proteinExistence type="predicted"/>
<organism evidence="5 6">
    <name type="scientific">Durusdinium trenchii</name>
    <dbReference type="NCBI Taxonomy" id="1381693"/>
    <lineage>
        <taxon>Eukaryota</taxon>
        <taxon>Sar</taxon>
        <taxon>Alveolata</taxon>
        <taxon>Dinophyceae</taxon>
        <taxon>Suessiales</taxon>
        <taxon>Symbiodiniaceae</taxon>
        <taxon>Durusdinium</taxon>
    </lineage>
</organism>
<feature type="compositionally biased region" description="Low complexity" evidence="1">
    <location>
        <begin position="828"/>
        <end position="842"/>
    </location>
</feature>
<feature type="compositionally biased region" description="Pro residues" evidence="1">
    <location>
        <begin position="2554"/>
        <end position="2570"/>
    </location>
</feature>
<gene>
    <name evidence="5" type="ORF">SCF082_LOCUS40308</name>
</gene>
<evidence type="ECO:0000256" key="1">
    <source>
        <dbReference type="SAM" id="MobiDB-lite"/>
    </source>
</evidence>
<evidence type="ECO:0000259" key="2">
    <source>
        <dbReference type="Pfam" id="PF07727"/>
    </source>
</evidence>
<dbReference type="Pfam" id="PF16313">
    <property type="entry name" value="DUF4953"/>
    <property type="match status" value="1"/>
</dbReference>
<feature type="compositionally biased region" description="Basic and acidic residues" evidence="1">
    <location>
        <begin position="799"/>
        <end position="811"/>
    </location>
</feature>
<feature type="compositionally biased region" description="Polar residues" evidence="1">
    <location>
        <begin position="3050"/>
        <end position="3066"/>
    </location>
</feature>
<dbReference type="EMBL" id="CAXAMM010039240">
    <property type="protein sequence ID" value="CAK9085054.1"/>
    <property type="molecule type" value="Genomic_DNA"/>
</dbReference>
<feature type="compositionally biased region" description="Basic and acidic residues" evidence="1">
    <location>
        <begin position="2072"/>
        <end position="2090"/>
    </location>
</feature>
<feature type="region of interest" description="Disordered" evidence="1">
    <location>
        <begin position="757"/>
        <end position="879"/>
    </location>
</feature>
<evidence type="ECO:0000259" key="3">
    <source>
        <dbReference type="Pfam" id="PF12257"/>
    </source>
</evidence>
<feature type="compositionally biased region" description="Acidic residues" evidence="1">
    <location>
        <begin position="3015"/>
        <end position="3030"/>
    </location>
</feature>
<evidence type="ECO:0000313" key="5">
    <source>
        <dbReference type="EMBL" id="CAK9085054.1"/>
    </source>
</evidence>
<dbReference type="InterPro" id="IPR036397">
    <property type="entry name" value="RNaseH_sf"/>
</dbReference>
<dbReference type="InterPro" id="IPR048255">
    <property type="entry name" value="IML1_N"/>
</dbReference>
<feature type="region of interest" description="Disordered" evidence="1">
    <location>
        <begin position="1141"/>
        <end position="1189"/>
    </location>
</feature>
<accession>A0ABP0QAT0</accession>
<feature type="region of interest" description="Disordered" evidence="1">
    <location>
        <begin position="2072"/>
        <end position="2171"/>
    </location>
</feature>
<dbReference type="PANTHER" id="PTHR13179:SF8">
    <property type="entry name" value="GATOR COMPLEX PROTEIN DEPDC5"/>
    <property type="match status" value="1"/>
</dbReference>
<feature type="compositionally biased region" description="Basic and acidic residues" evidence="1">
    <location>
        <begin position="2126"/>
        <end position="2136"/>
    </location>
</feature>
<dbReference type="InterPro" id="IPR032534">
    <property type="entry name" value="EcxA_zinc-bd"/>
</dbReference>